<sequence>MTKLQYTNKCSYGKDSRHCRVCHTTRGLISKYNLLMCRRCFRERAEQIGFVKVERSLRNQNLIFLLVFVVSLAV</sequence>
<dbReference type="InterPro" id="IPR043140">
    <property type="entry name" value="Ribosomal_uS14_sf"/>
</dbReference>
<dbReference type="PANTHER" id="PTHR12010">
    <property type="entry name" value="40S RIBOSOMAL PROTEIN S29"/>
    <property type="match status" value="1"/>
</dbReference>
<dbReference type="InterPro" id="IPR039744">
    <property type="entry name" value="RIbosomal_uS14_euk_arc"/>
</dbReference>
<dbReference type="Gene3D" id="4.10.830.10">
    <property type="entry name" value="30s Ribosomal Protein S14, Chain N"/>
    <property type="match status" value="1"/>
</dbReference>
<protein>
    <recommendedName>
        <fullName evidence="6">40S ribosomal protein S29</fullName>
    </recommendedName>
</protein>
<dbReference type="Proteomes" id="UP000053237">
    <property type="component" value="Unassembled WGS sequence"/>
</dbReference>
<evidence type="ECO:0000256" key="2">
    <source>
        <dbReference type="ARBA" id="ARBA00022980"/>
    </source>
</evidence>
<reference evidence="4 5" key="1">
    <citation type="submission" date="2012-05" db="EMBL/GenBank/DDBJ databases">
        <title>Recombination and specialization in a pathogen metapopulation.</title>
        <authorList>
            <person name="Gardiner A."/>
            <person name="Kemen E."/>
            <person name="Schultz-Larsen T."/>
            <person name="MacLean D."/>
            <person name="Van Oosterhout C."/>
            <person name="Jones J.D.G."/>
        </authorList>
    </citation>
    <scope>NUCLEOTIDE SEQUENCE [LARGE SCALE GENOMIC DNA]</scope>
    <source>
        <strain evidence="4 5">Ac Nc2</strain>
    </source>
</reference>
<organism evidence="4 5">
    <name type="scientific">Albugo candida</name>
    <dbReference type="NCBI Taxonomy" id="65357"/>
    <lineage>
        <taxon>Eukaryota</taxon>
        <taxon>Sar</taxon>
        <taxon>Stramenopiles</taxon>
        <taxon>Oomycota</taxon>
        <taxon>Peronosporomycetes</taxon>
        <taxon>Albuginales</taxon>
        <taxon>Albuginaceae</taxon>
        <taxon>Albugo</taxon>
    </lineage>
</organism>
<dbReference type="GO" id="GO:0003735">
    <property type="term" value="F:structural constituent of ribosome"/>
    <property type="evidence" value="ECO:0007669"/>
    <property type="project" value="InterPro"/>
</dbReference>
<accession>A0A024GKL9</accession>
<dbReference type="AlphaFoldDB" id="A0A024GKL9"/>
<dbReference type="FunFam" id="4.10.830.10:FF:000002">
    <property type="entry name" value="40S ribosomal protein S29"/>
    <property type="match status" value="1"/>
</dbReference>
<evidence type="ECO:0000256" key="1">
    <source>
        <dbReference type="ARBA" id="ARBA00009083"/>
    </source>
</evidence>
<dbReference type="Pfam" id="PF00253">
    <property type="entry name" value="Ribosomal_S14"/>
    <property type="match status" value="1"/>
</dbReference>
<dbReference type="FunCoup" id="A0A024GKL9">
    <property type="interactions" value="355"/>
</dbReference>
<keyword evidence="5" id="KW-1185">Reference proteome</keyword>
<dbReference type="NCBIfam" id="NF004424">
    <property type="entry name" value="PRK05766.1"/>
    <property type="match status" value="1"/>
</dbReference>
<dbReference type="PANTHER" id="PTHR12010:SF2">
    <property type="entry name" value="40S RIBOSOMAL PROTEIN S29"/>
    <property type="match status" value="1"/>
</dbReference>
<dbReference type="InParanoid" id="A0A024GKL9"/>
<dbReference type="STRING" id="65357.A0A024GKL9"/>
<keyword evidence="3" id="KW-0687">Ribonucleoprotein</keyword>
<dbReference type="GO" id="GO:0022627">
    <property type="term" value="C:cytosolic small ribosomal subunit"/>
    <property type="evidence" value="ECO:0007669"/>
    <property type="project" value="TreeGrafter"/>
</dbReference>
<evidence type="ECO:0000313" key="5">
    <source>
        <dbReference type="Proteomes" id="UP000053237"/>
    </source>
</evidence>
<evidence type="ECO:0000256" key="3">
    <source>
        <dbReference type="ARBA" id="ARBA00023274"/>
    </source>
</evidence>
<gene>
    <name evidence="4" type="ORF">BN9_078300</name>
</gene>
<name>A0A024GKL9_9STRA</name>
<comment type="caution">
    <text evidence="4">The sequence shown here is derived from an EMBL/GenBank/DDBJ whole genome shotgun (WGS) entry which is preliminary data.</text>
</comment>
<dbReference type="OrthoDB" id="10252683at2759"/>
<keyword evidence="2" id="KW-0689">Ribosomal protein</keyword>
<dbReference type="InterPro" id="IPR001209">
    <property type="entry name" value="Ribosomal_uS14"/>
</dbReference>
<comment type="similarity">
    <text evidence="1">Belongs to the universal ribosomal protein uS14 family.</text>
</comment>
<proteinExistence type="inferred from homology"/>
<dbReference type="EMBL" id="CAIX01000143">
    <property type="protein sequence ID" value="CCI46875.1"/>
    <property type="molecule type" value="Genomic_DNA"/>
</dbReference>
<evidence type="ECO:0000313" key="4">
    <source>
        <dbReference type="EMBL" id="CCI46875.1"/>
    </source>
</evidence>
<dbReference type="GO" id="GO:0008270">
    <property type="term" value="F:zinc ion binding"/>
    <property type="evidence" value="ECO:0007669"/>
    <property type="project" value="InterPro"/>
</dbReference>
<evidence type="ECO:0008006" key="6">
    <source>
        <dbReference type="Google" id="ProtNLM"/>
    </source>
</evidence>
<dbReference type="GO" id="GO:0002181">
    <property type="term" value="P:cytoplasmic translation"/>
    <property type="evidence" value="ECO:0007669"/>
    <property type="project" value="TreeGrafter"/>
</dbReference>